<sequence length="118" mass="12270">MIPAADGGGAIVDESPHGNPMEAATAVSAHESVENPGDLLTAALNGEISDEELEAVDKALDSMMLGEAAVSKLSKGKPLLTVEEAEAKLSPGILEALATKFKGSLTQVRHIDEQDKMF</sequence>
<feature type="region of interest" description="Disordered" evidence="1">
    <location>
        <begin position="1"/>
        <end position="21"/>
    </location>
</feature>
<evidence type="ECO:0000313" key="3">
    <source>
        <dbReference type="Proteomes" id="UP001324993"/>
    </source>
</evidence>
<name>A0ABZ0RYH5_9BACT</name>
<evidence type="ECO:0000313" key="2">
    <source>
        <dbReference type="EMBL" id="WPJ98044.1"/>
    </source>
</evidence>
<organism evidence="2 3">
    <name type="scientific">Coraliomargarita algicola</name>
    <dbReference type="NCBI Taxonomy" id="3092156"/>
    <lineage>
        <taxon>Bacteria</taxon>
        <taxon>Pseudomonadati</taxon>
        <taxon>Verrucomicrobiota</taxon>
        <taxon>Opitutia</taxon>
        <taxon>Puniceicoccales</taxon>
        <taxon>Coraliomargaritaceae</taxon>
        <taxon>Coraliomargarita</taxon>
    </lineage>
</organism>
<dbReference type="Proteomes" id="UP001324993">
    <property type="component" value="Chromosome"/>
</dbReference>
<protein>
    <submittedName>
        <fullName evidence="2">Uncharacterized protein</fullName>
    </submittedName>
</protein>
<feature type="compositionally biased region" description="Gly residues" evidence="1">
    <location>
        <begin position="1"/>
        <end position="10"/>
    </location>
</feature>
<dbReference type="EMBL" id="CP138858">
    <property type="protein sequence ID" value="WPJ98044.1"/>
    <property type="molecule type" value="Genomic_DNA"/>
</dbReference>
<proteinExistence type="predicted"/>
<reference evidence="2 3" key="1">
    <citation type="submission" date="2023-11" db="EMBL/GenBank/DDBJ databases">
        <title>Coraliomargarita sp. nov., isolated from marine algae.</title>
        <authorList>
            <person name="Lee J.K."/>
            <person name="Baek J.H."/>
            <person name="Kim J.M."/>
            <person name="Choi D.G."/>
            <person name="Jeon C.O."/>
        </authorList>
    </citation>
    <scope>NUCLEOTIDE SEQUENCE [LARGE SCALE GENOMIC DNA]</scope>
    <source>
        <strain evidence="2 3">J2-16</strain>
    </source>
</reference>
<dbReference type="RefSeq" id="WP_319834854.1">
    <property type="nucleotide sequence ID" value="NZ_CP138858.1"/>
</dbReference>
<accession>A0ABZ0RYH5</accession>
<evidence type="ECO:0000256" key="1">
    <source>
        <dbReference type="SAM" id="MobiDB-lite"/>
    </source>
</evidence>
<gene>
    <name evidence="2" type="ORF">SH580_10055</name>
</gene>
<keyword evidence="3" id="KW-1185">Reference proteome</keyword>